<evidence type="ECO:0000313" key="3">
    <source>
        <dbReference type="Proteomes" id="UP001152607"/>
    </source>
</evidence>
<dbReference type="Gene3D" id="3.40.50.720">
    <property type="entry name" value="NAD(P)-binding Rossmann-like Domain"/>
    <property type="match status" value="1"/>
</dbReference>
<accession>A0A9W4UPU4</accession>
<evidence type="ECO:0000259" key="1">
    <source>
        <dbReference type="Pfam" id="PF01073"/>
    </source>
</evidence>
<protein>
    <recommendedName>
        <fullName evidence="1">3-beta hydroxysteroid dehydrogenase/isomerase domain-containing protein</fullName>
    </recommendedName>
</protein>
<dbReference type="AlphaFoldDB" id="A0A9W4UPU4"/>
<organism evidence="2 3">
    <name type="scientific">Periconia digitata</name>
    <dbReference type="NCBI Taxonomy" id="1303443"/>
    <lineage>
        <taxon>Eukaryota</taxon>
        <taxon>Fungi</taxon>
        <taxon>Dikarya</taxon>
        <taxon>Ascomycota</taxon>
        <taxon>Pezizomycotina</taxon>
        <taxon>Dothideomycetes</taxon>
        <taxon>Pleosporomycetidae</taxon>
        <taxon>Pleosporales</taxon>
        <taxon>Massarineae</taxon>
        <taxon>Periconiaceae</taxon>
        <taxon>Periconia</taxon>
    </lineage>
</organism>
<evidence type="ECO:0000313" key="2">
    <source>
        <dbReference type="EMBL" id="CAI6339895.1"/>
    </source>
</evidence>
<sequence>MLPPEHAAQDLGNVLIIGGCGLLGRHIVKFLLENDKPASEIFVFDISIKQNRFNGITYIAGDLSHKDAVSAAMKQTNPNVIINVASPDAMTPDKSVFAKCNIVGVQNVIECAQEQGIRVLVHSSSSEVVQDSYHDMVWANENWPVQENPVNGSVYAKTKVVGEGLALAANGQKGLLTTVIRLCTIFGEGDRVLTRHFIELGRKGTIKYQVGQGKNLYDFIYGGNAAEGHLLAAKALLKAATSEGKVPENKRVDGEVFFMTNGEPWLFWGAARFVSNAAGYPITEQQVWKIPMELVCFFMQIWELVYWVFTFGGEPEVKAKMLRYTGQIRTFDITKARERLGYEPRVSMEDGFRRGVKWHLDQDKGHAKR</sequence>
<dbReference type="PANTHER" id="PTHR43000">
    <property type="entry name" value="DTDP-D-GLUCOSE 4,6-DEHYDRATASE-RELATED"/>
    <property type="match status" value="1"/>
</dbReference>
<gene>
    <name evidence="2" type="ORF">PDIGIT_LOCUS13059</name>
</gene>
<dbReference type="InterPro" id="IPR036291">
    <property type="entry name" value="NAD(P)-bd_dom_sf"/>
</dbReference>
<reference evidence="2" key="1">
    <citation type="submission" date="2023-01" db="EMBL/GenBank/DDBJ databases">
        <authorList>
            <person name="Van Ghelder C."/>
            <person name="Rancurel C."/>
        </authorList>
    </citation>
    <scope>NUCLEOTIDE SEQUENCE</scope>
    <source>
        <strain evidence="2">CNCM I-4278</strain>
    </source>
</reference>
<dbReference type="Pfam" id="PF01073">
    <property type="entry name" value="3Beta_HSD"/>
    <property type="match status" value="1"/>
</dbReference>
<name>A0A9W4UPU4_9PLEO</name>
<dbReference type="EMBL" id="CAOQHR010000009">
    <property type="protein sequence ID" value="CAI6339895.1"/>
    <property type="molecule type" value="Genomic_DNA"/>
</dbReference>
<dbReference type="InterPro" id="IPR002225">
    <property type="entry name" value="3Beta_OHSteriod_DH/Estase"/>
</dbReference>
<dbReference type="GO" id="GO:0016616">
    <property type="term" value="F:oxidoreductase activity, acting on the CH-OH group of donors, NAD or NADP as acceptor"/>
    <property type="evidence" value="ECO:0007669"/>
    <property type="project" value="InterPro"/>
</dbReference>
<dbReference type="SUPFAM" id="SSF51735">
    <property type="entry name" value="NAD(P)-binding Rossmann-fold domains"/>
    <property type="match status" value="1"/>
</dbReference>
<comment type="caution">
    <text evidence="2">The sequence shown here is derived from an EMBL/GenBank/DDBJ whole genome shotgun (WGS) entry which is preliminary data.</text>
</comment>
<dbReference type="GO" id="GO:0006694">
    <property type="term" value="P:steroid biosynthetic process"/>
    <property type="evidence" value="ECO:0007669"/>
    <property type="project" value="InterPro"/>
</dbReference>
<keyword evidence="3" id="KW-1185">Reference proteome</keyword>
<proteinExistence type="predicted"/>
<dbReference type="Proteomes" id="UP001152607">
    <property type="component" value="Unassembled WGS sequence"/>
</dbReference>
<feature type="domain" description="3-beta hydroxysteroid dehydrogenase/isomerase" evidence="1">
    <location>
        <begin position="15"/>
        <end position="284"/>
    </location>
</feature>
<dbReference type="OrthoDB" id="10058185at2759"/>